<gene>
    <name evidence="2" type="ORF">AU255_02505</name>
</gene>
<dbReference type="EMBL" id="LPUF01000001">
    <property type="protein sequence ID" value="OQK16797.1"/>
    <property type="molecule type" value="Genomic_DNA"/>
</dbReference>
<dbReference type="OrthoDB" id="9795928at2"/>
<dbReference type="RefSeq" id="WP_158083034.1">
    <property type="nucleotide sequence ID" value="NZ_LPUF01000001.1"/>
</dbReference>
<dbReference type="STRING" id="1420851.AU255_02505"/>
<evidence type="ECO:0000313" key="2">
    <source>
        <dbReference type="EMBL" id="OQK16797.1"/>
    </source>
</evidence>
<dbReference type="InterPro" id="IPR012910">
    <property type="entry name" value="Plug_dom"/>
</dbReference>
<dbReference type="Proteomes" id="UP000191980">
    <property type="component" value="Unassembled WGS sequence"/>
</dbReference>
<reference evidence="2 3" key="1">
    <citation type="submission" date="2015-12" db="EMBL/GenBank/DDBJ databases">
        <authorList>
            <person name="Shamseldin A."/>
            <person name="Moawad H."/>
            <person name="Abd El-Rahim W.M."/>
            <person name="Sadowsky M.J."/>
        </authorList>
    </citation>
    <scope>NUCLEOTIDE SEQUENCE [LARGE SCALE GENOMIC DNA]</scope>
    <source>
        <strain evidence="2 3">WF1</strain>
    </source>
</reference>
<feature type="domain" description="TonB-dependent receptor plug" evidence="1">
    <location>
        <begin position="39"/>
        <end position="134"/>
    </location>
</feature>
<dbReference type="SUPFAM" id="SSF56935">
    <property type="entry name" value="Porins"/>
    <property type="match status" value="1"/>
</dbReference>
<sequence>MSSPNGFISVSFAEPVDLDVMEIHGAPINTIQSPKESLLQGDALRLKQNDTLGKVLEGELGVSNASFGPGVGIPVIRGFSGSRVRMMQNGLGSHDASSLSPDHAVAIEPIFAESIRISRGSENIRYGGNAIGGIVEVEDYRIPERRQEQLLSGWLESRYDTNGNGTHSAFRMNLEKDWLGMTMGGFYRHRNDTQIPGSTIDENNIEQQFGLTDINNSKGTIPNTDSESYGGFAGVSWLGEKTMAGMSVNYIDNEYGVPSGSNALDPNITYPT</sequence>
<dbReference type="AlphaFoldDB" id="A0A1V8M5F4"/>
<dbReference type="Pfam" id="PF07715">
    <property type="entry name" value="Plug"/>
    <property type="match status" value="1"/>
</dbReference>
<dbReference type="Gene3D" id="2.170.130.10">
    <property type="entry name" value="TonB-dependent receptor, plug domain"/>
    <property type="match status" value="1"/>
</dbReference>
<evidence type="ECO:0000259" key="1">
    <source>
        <dbReference type="Pfam" id="PF07715"/>
    </source>
</evidence>
<evidence type="ECO:0000313" key="3">
    <source>
        <dbReference type="Proteomes" id="UP000191980"/>
    </source>
</evidence>
<proteinExistence type="predicted"/>
<name>A0A1V8M5F4_9GAMM</name>
<keyword evidence="3" id="KW-1185">Reference proteome</keyword>
<dbReference type="InterPro" id="IPR037066">
    <property type="entry name" value="Plug_dom_sf"/>
</dbReference>
<comment type="caution">
    <text evidence="2">The sequence shown here is derived from an EMBL/GenBank/DDBJ whole genome shotgun (WGS) entry which is preliminary data.</text>
</comment>
<protein>
    <recommendedName>
        <fullName evidence="1">TonB-dependent receptor plug domain-containing protein</fullName>
    </recommendedName>
</protein>
<organism evidence="2 3">
    <name type="scientific">Methyloprofundus sedimenti</name>
    <dbReference type="NCBI Taxonomy" id="1420851"/>
    <lineage>
        <taxon>Bacteria</taxon>
        <taxon>Pseudomonadati</taxon>
        <taxon>Pseudomonadota</taxon>
        <taxon>Gammaproteobacteria</taxon>
        <taxon>Methylococcales</taxon>
        <taxon>Methylococcaceae</taxon>
        <taxon>Methyloprofundus</taxon>
    </lineage>
</organism>
<accession>A0A1V8M5F4</accession>